<feature type="domain" description="Response regulatory" evidence="2">
    <location>
        <begin position="2"/>
        <end position="117"/>
    </location>
</feature>
<dbReference type="InterPro" id="IPR014626">
    <property type="entry name" value="Sig_transdc_resp-reg_put"/>
</dbReference>
<comment type="caution">
    <text evidence="1">Lacks conserved residue(s) required for the propagation of feature annotation.</text>
</comment>
<organism evidence="4 5">
    <name type="scientific">Novilysobacter selenitireducens</name>
    <dbReference type="NCBI Taxonomy" id="2872639"/>
    <lineage>
        <taxon>Bacteria</taxon>
        <taxon>Pseudomonadati</taxon>
        <taxon>Pseudomonadota</taxon>
        <taxon>Gammaproteobacteria</taxon>
        <taxon>Lysobacterales</taxon>
        <taxon>Lysobacteraceae</taxon>
        <taxon>Novilysobacter</taxon>
    </lineage>
</organism>
<dbReference type="Gene3D" id="3.40.50.2300">
    <property type="match status" value="1"/>
</dbReference>
<dbReference type="PIRSF" id="PIRSF036883">
    <property type="entry name" value="RR_HD-GYP_mod"/>
    <property type="match status" value="1"/>
</dbReference>
<evidence type="ECO:0000256" key="1">
    <source>
        <dbReference type="PROSITE-ProRule" id="PRU00169"/>
    </source>
</evidence>
<dbReference type="SUPFAM" id="SSF52172">
    <property type="entry name" value="CheY-like"/>
    <property type="match status" value="1"/>
</dbReference>
<dbReference type="Gene3D" id="1.10.3210.10">
    <property type="entry name" value="Hypothetical protein af1432"/>
    <property type="match status" value="1"/>
</dbReference>
<keyword evidence="5" id="KW-1185">Reference proteome</keyword>
<dbReference type="PANTHER" id="PTHR33525:SF6">
    <property type="entry name" value="HDOD DOMAIN-CONTAINING PROTEIN"/>
    <property type="match status" value="1"/>
</dbReference>
<gene>
    <name evidence="4" type="ORF">K6753_07545</name>
</gene>
<evidence type="ECO:0000313" key="5">
    <source>
        <dbReference type="Proteomes" id="UP001430954"/>
    </source>
</evidence>
<evidence type="ECO:0000259" key="3">
    <source>
        <dbReference type="PROSITE" id="PS51833"/>
    </source>
</evidence>
<evidence type="ECO:0000313" key="4">
    <source>
        <dbReference type="EMBL" id="MBZ4039385.1"/>
    </source>
</evidence>
<dbReference type="Pfam" id="PF08668">
    <property type="entry name" value="HDOD"/>
    <property type="match status" value="1"/>
</dbReference>
<dbReference type="RefSeq" id="WP_223675846.1">
    <property type="nucleotide sequence ID" value="NZ_JAINZW010000003.1"/>
</dbReference>
<dbReference type="PROSITE" id="PS50110">
    <property type="entry name" value="RESPONSE_REGULATORY"/>
    <property type="match status" value="1"/>
</dbReference>
<dbReference type="SUPFAM" id="SSF109604">
    <property type="entry name" value="HD-domain/PDEase-like"/>
    <property type="match status" value="1"/>
</dbReference>
<dbReference type="EMBL" id="JAINZW010000003">
    <property type="protein sequence ID" value="MBZ4039385.1"/>
    <property type="molecule type" value="Genomic_DNA"/>
</dbReference>
<dbReference type="InterPro" id="IPR052340">
    <property type="entry name" value="RNase_Y/CdgJ"/>
</dbReference>
<proteinExistence type="predicted"/>
<dbReference type="InterPro" id="IPR001789">
    <property type="entry name" value="Sig_transdc_resp-reg_receiver"/>
</dbReference>
<feature type="domain" description="HDOD" evidence="3">
    <location>
        <begin position="138"/>
        <end position="316"/>
    </location>
</feature>
<name>A0ABS7T685_9GAMM</name>
<dbReference type="Proteomes" id="UP001430954">
    <property type="component" value="Unassembled WGS sequence"/>
</dbReference>
<protein>
    <submittedName>
        <fullName evidence="4">HDOD domain-containing protein</fullName>
    </submittedName>
</protein>
<accession>A0ABS7T685</accession>
<evidence type="ECO:0000259" key="2">
    <source>
        <dbReference type="PROSITE" id="PS50110"/>
    </source>
</evidence>
<dbReference type="PROSITE" id="PS51833">
    <property type="entry name" value="HDOD"/>
    <property type="match status" value="1"/>
</dbReference>
<comment type="caution">
    <text evidence="4">The sequence shown here is derived from an EMBL/GenBank/DDBJ whole genome shotgun (WGS) entry which is preliminary data.</text>
</comment>
<reference evidence="4 5" key="1">
    <citation type="submission" date="2021-09" db="EMBL/GenBank/DDBJ databases">
        <title>Lysobacter sp. 13A isolated from the river sediment.</title>
        <authorList>
            <person name="Liu H."/>
            <person name="Li S."/>
            <person name="Mao S."/>
        </authorList>
    </citation>
    <scope>NUCLEOTIDE SEQUENCE [LARGE SCALE GENOMIC DNA]</scope>
    <source>
        <strain evidence="4 5">13A</strain>
    </source>
</reference>
<dbReference type="PANTHER" id="PTHR33525">
    <property type="match status" value="1"/>
</dbReference>
<dbReference type="InterPro" id="IPR011006">
    <property type="entry name" value="CheY-like_superfamily"/>
</dbReference>
<dbReference type="InterPro" id="IPR013976">
    <property type="entry name" value="HDOD"/>
</dbReference>
<sequence>MFIVIVGEKGARAAEFEQALADFGLDWDVLWVADAGAVMALPGDRAPDAVVAERELADESGPQLLAQVRARYPEAVRILLLDEGDGAGVEQVLESAHRLLRKPMDAGELIEAVESVIELRELLDNESLKEAIGKIGSLPPPPQLYIELTQLLRDADTTTADVAEVLSQDPAIAAKVLRLCNSAYFSAGRVVTDMRTAVTRLGLTTIQRLVLAAEAYNGTGPANGIDRDAMQDRALRTSRLAARLLGGPSAELAATAGLLAEVGMLLPDVRIPGREAEEAAAGDGQGPHYAEAGAYLLGLWGLPMPIVEAVASHHQPGRMRMSGFWVAGAVHVASALVGGTEVDEAYLRSVGMLDKLPQWRALAEEQLAEAA</sequence>